<organism evidence="1 2">
    <name type="scientific">Phytophthora megakarya</name>
    <dbReference type="NCBI Taxonomy" id="4795"/>
    <lineage>
        <taxon>Eukaryota</taxon>
        <taxon>Sar</taxon>
        <taxon>Stramenopiles</taxon>
        <taxon>Oomycota</taxon>
        <taxon>Peronosporomycetes</taxon>
        <taxon>Peronosporales</taxon>
        <taxon>Peronosporaceae</taxon>
        <taxon>Phytophthora</taxon>
    </lineage>
</organism>
<comment type="caution">
    <text evidence="1">The sequence shown here is derived from an EMBL/GenBank/DDBJ whole genome shotgun (WGS) entry which is preliminary data.</text>
</comment>
<dbReference type="Proteomes" id="UP000198211">
    <property type="component" value="Unassembled WGS sequence"/>
</dbReference>
<evidence type="ECO:0000313" key="1">
    <source>
        <dbReference type="EMBL" id="OWZ03884.1"/>
    </source>
</evidence>
<dbReference type="EMBL" id="NBNE01005269">
    <property type="protein sequence ID" value="OWZ03884.1"/>
    <property type="molecule type" value="Genomic_DNA"/>
</dbReference>
<name>A0A225VFI4_9STRA</name>
<dbReference type="OrthoDB" id="10634394at2759"/>
<reference evidence="2" key="1">
    <citation type="submission" date="2017-03" db="EMBL/GenBank/DDBJ databases">
        <title>Phytopthora megakarya and P. palmivora, two closely related causual agents of cacao black pod achieved similar genome size and gene model numbers by different mechanisms.</title>
        <authorList>
            <person name="Ali S."/>
            <person name="Shao J."/>
            <person name="Larry D.J."/>
            <person name="Kronmiller B."/>
            <person name="Shen D."/>
            <person name="Strem M.D."/>
            <person name="Melnick R.L."/>
            <person name="Guiltinan M.J."/>
            <person name="Tyler B.M."/>
            <person name="Meinhardt L.W."/>
            <person name="Bailey B.A."/>
        </authorList>
    </citation>
    <scope>NUCLEOTIDE SEQUENCE [LARGE SCALE GENOMIC DNA]</scope>
    <source>
        <strain evidence="2">zdho120</strain>
    </source>
</reference>
<evidence type="ECO:0000313" key="2">
    <source>
        <dbReference type="Proteomes" id="UP000198211"/>
    </source>
</evidence>
<gene>
    <name evidence="1" type="ORF">PHMEG_00024312</name>
</gene>
<sequence>MVCYRLSYPGKLSRIRKQFGRSDCSCSRIITDLYCFLKEEWQDTLFFNDRIYTENHDAYVQAVTDKTNRIVDRVSMFIHDTKAFIRRPGKRKRRIRAMLNALDSIPVGDRENLQKVGYSGHKRRYCLDYQGVCALDVVIEGLYISFLDRSKADYMT</sequence>
<proteinExistence type="predicted"/>
<keyword evidence="2" id="KW-1185">Reference proteome</keyword>
<protein>
    <submittedName>
        <fullName evidence="1">Uncharacterized protein</fullName>
    </submittedName>
</protein>
<accession>A0A225VFI4</accession>
<dbReference type="AlphaFoldDB" id="A0A225VFI4"/>